<reference evidence="1 2" key="1">
    <citation type="submission" date="2019-12" db="EMBL/GenBank/DDBJ databases">
        <authorList>
            <person name="Li J."/>
        </authorList>
    </citation>
    <scope>NUCLEOTIDE SEQUENCE [LARGE SCALE GENOMIC DNA]</scope>
    <source>
        <strain evidence="1 2">HL2-2</strain>
    </source>
</reference>
<dbReference type="EMBL" id="WOWS01000003">
    <property type="protein sequence ID" value="MUU78590.1"/>
    <property type="molecule type" value="Genomic_DNA"/>
</dbReference>
<evidence type="ECO:0000313" key="2">
    <source>
        <dbReference type="Proteomes" id="UP000478208"/>
    </source>
</evidence>
<name>A0A6L6U8B7_9FLAO</name>
<comment type="caution">
    <text evidence="1">The sequence shown here is derived from an EMBL/GenBank/DDBJ whole genome shotgun (WGS) entry which is preliminary data.</text>
</comment>
<organism evidence="1 2">
    <name type="scientific">Winogradskyella endarachnes</name>
    <dbReference type="NCBI Taxonomy" id="2681965"/>
    <lineage>
        <taxon>Bacteria</taxon>
        <taxon>Pseudomonadati</taxon>
        <taxon>Bacteroidota</taxon>
        <taxon>Flavobacteriia</taxon>
        <taxon>Flavobacteriales</taxon>
        <taxon>Flavobacteriaceae</taxon>
        <taxon>Winogradskyella</taxon>
    </lineage>
</organism>
<gene>
    <name evidence="1" type="ORF">GN138_09045</name>
</gene>
<accession>A0A6L6U8B7</accession>
<dbReference type="Proteomes" id="UP000478208">
    <property type="component" value="Unassembled WGS sequence"/>
</dbReference>
<sequence length="129" mass="15294">MGKVIAFSFSLLILIQSFNIGLEDFSKFSALMEHANYHKEKYGDNFLEFLVQHYGDKQEVHQDEHKEHEDLPFKDAQQICSHINTPFINFTIAFKLKEREHISIPFNFHYEDTFSSFEKPTFFHPPKHA</sequence>
<keyword evidence="2" id="KW-1185">Reference proteome</keyword>
<protein>
    <submittedName>
        <fullName evidence="1">Uncharacterized protein</fullName>
    </submittedName>
</protein>
<dbReference type="AlphaFoldDB" id="A0A6L6U8B7"/>
<dbReference type="RefSeq" id="WP_157363483.1">
    <property type="nucleotide sequence ID" value="NZ_WOWS01000003.1"/>
</dbReference>
<evidence type="ECO:0000313" key="1">
    <source>
        <dbReference type="EMBL" id="MUU78590.1"/>
    </source>
</evidence>
<proteinExistence type="predicted"/>